<evidence type="ECO:0000256" key="6">
    <source>
        <dbReference type="ARBA" id="ARBA00048718"/>
    </source>
</evidence>
<dbReference type="AlphaFoldDB" id="A0A7S4KQU0"/>
<evidence type="ECO:0000313" key="9">
    <source>
        <dbReference type="EMBL" id="CAE2302602.1"/>
    </source>
</evidence>
<organism evidence="9">
    <name type="scientific">Guillardia theta</name>
    <name type="common">Cryptophyte</name>
    <name type="synonym">Cryptomonas phi</name>
    <dbReference type="NCBI Taxonomy" id="55529"/>
    <lineage>
        <taxon>Eukaryota</taxon>
        <taxon>Cryptophyceae</taxon>
        <taxon>Pyrenomonadales</taxon>
        <taxon>Geminigeraceae</taxon>
        <taxon>Guillardia</taxon>
    </lineage>
</organism>
<sequence length="359" mass="40706">MSRRFLSCSFSFRLLFSFLFLAIVLRTSLATYYEANSLAFLHRCTVHEHERLAACKLPCSSRRLGGVRGPMVCFQPDLGTTMSLDVNLNQVKQPLTVRCRGADARLCHRCLRPARVCICSSLPEEPIESKLKIMILQHPKERKKKTYGTVPIVQLCLKNVHVLQGNFTMPHGGGSRSLSLAREKLVYHAIALNFEAQLKLSYDLNTKNTVVLFPDLEEDDIFLLKHPELRDKGAINLGLKESQANADEEDVLRHVKHLVVIDGTWAQAKSMYRSCSFLHGFRRVQFAGGLTGKYIFRKEPKHNYLSTLESIAHCLPFLERQEPEQPCLSSVLLQAFTAMVSNQLQFVPDRTNKFTEAEG</sequence>
<feature type="chain" id="PRO_5031560188" description="tRNA-uridine aminocarboxypropyltransferase" evidence="7">
    <location>
        <begin position="31"/>
        <end position="359"/>
    </location>
</feature>
<evidence type="ECO:0000256" key="4">
    <source>
        <dbReference type="ARBA" id="ARBA00022694"/>
    </source>
</evidence>
<dbReference type="EMBL" id="HBKN01021402">
    <property type="protein sequence ID" value="CAE2302602.1"/>
    <property type="molecule type" value="Transcribed_RNA"/>
</dbReference>
<evidence type="ECO:0000256" key="1">
    <source>
        <dbReference type="ARBA" id="ARBA00012386"/>
    </source>
</evidence>
<dbReference type="PANTHER" id="PTHR21392">
    <property type="entry name" value="TRNA-URIDINE AMINOCARBOXYPROPYLTRANSFERASE 2"/>
    <property type="match status" value="1"/>
</dbReference>
<reference evidence="9" key="1">
    <citation type="submission" date="2021-01" db="EMBL/GenBank/DDBJ databases">
        <authorList>
            <person name="Corre E."/>
            <person name="Pelletier E."/>
            <person name="Niang G."/>
            <person name="Scheremetjew M."/>
            <person name="Finn R."/>
            <person name="Kale V."/>
            <person name="Holt S."/>
            <person name="Cochrane G."/>
            <person name="Meng A."/>
            <person name="Brown T."/>
            <person name="Cohen L."/>
        </authorList>
    </citation>
    <scope>NUCLEOTIDE SEQUENCE</scope>
    <source>
        <strain evidence="9">CCMP 2712</strain>
    </source>
</reference>
<feature type="signal peptide" evidence="7">
    <location>
        <begin position="1"/>
        <end position="30"/>
    </location>
</feature>
<evidence type="ECO:0000259" key="8">
    <source>
        <dbReference type="SMART" id="SM01144"/>
    </source>
</evidence>
<keyword evidence="2" id="KW-0808">Transferase</keyword>
<protein>
    <recommendedName>
        <fullName evidence="1">tRNA-uridine aminocarboxypropyltransferase</fullName>
        <ecNumber evidence="1">2.5.1.25</ecNumber>
    </recommendedName>
</protein>
<dbReference type="GO" id="GO:0008033">
    <property type="term" value="P:tRNA processing"/>
    <property type="evidence" value="ECO:0007669"/>
    <property type="project" value="UniProtKB-KW"/>
</dbReference>
<evidence type="ECO:0000256" key="7">
    <source>
        <dbReference type="SAM" id="SignalP"/>
    </source>
</evidence>
<keyword evidence="3" id="KW-0949">S-adenosyl-L-methionine</keyword>
<name>A0A7S4KQU0_GUITH</name>
<evidence type="ECO:0000256" key="3">
    <source>
        <dbReference type="ARBA" id="ARBA00022691"/>
    </source>
</evidence>
<comment type="catalytic activity">
    <reaction evidence="6">
        <text>a uridine in tRNA + S-adenosyl-L-methionine = a 3-[(3S)-3-amino-3-carboxypropyl]uridine in tRNA + S-methyl-5'-thioadenosine + H(+)</text>
        <dbReference type="Rhea" id="RHEA:62432"/>
        <dbReference type="Rhea" id="RHEA-COMP:13339"/>
        <dbReference type="Rhea" id="RHEA-COMP:16092"/>
        <dbReference type="ChEBI" id="CHEBI:15378"/>
        <dbReference type="ChEBI" id="CHEBI:17509"/>
        <dbReference type="ChEBI" id="CHEBI:59789"/>
        <dbReference type="ChEBI" id="CHEBI:65315"/>
        <dbReference type="ChEBI" id="CHEBI:82930"/>
        <dbReference type="EC" id="2.5.1.25"/>
    </reaction>
</comment>
<dbReference type="PANTHER" id="PTHR21392:SF0">
    <property type="entry name" value="TRNA-URIDINE AMINOCARBOXYPROPYLTRANSFERASE 2"/>
    <property type="match status" value="1"/>
</dbReference>
<dbReference type="InterPro" id="IPR039262">
    <property type="entry name" value="DTWD2/TAPT"/>
</dbReference>
<dbReference type="InterPro" id="IPR005636">
    <property type="entry name" value="DTW"/>
</dbReference>
<dbReference type="Pfam" id="PF03942">
    <property type="entry name" value="DTW"/>
    <property type="match status" value="1"/>
</dbReference>
<dbReference type="EC" id="2.5.1.25" evidence="1"/>
<gene>
    <name evidence="9" type="ORF">GTHE00462_LOCUS16814</name>
</gene>
<accession>A0A7S4KQU0</accession>
<dbReference type="SMART" id="SM01144">
    <property type="entry name" value="DTW"/>
    <property type="match status" value="1"/>
</dbReference>
<evidence type="ECO:0000256" key="2">
    <source>
        <dbReference type="ARBA" id="ARBA00022679"/>
    </source>
</evidence>
<keyword evidence="7" id="KW-0732">Signal</keyword>
<feature type="domain" description="DTW" evidence="8">
    <location>
        <begin position="103"/>
        <end position="348"/>
    </location>
</feature>
<comment type="similarity">
    <text evidence="5">Belongs to the TDD superfamily. DTWD2 family.</text>
</comment>
<dbReference type="GO" id="GO:0016432">
    <property type="term" value="F:tRNA-uridine aminocarboxypropyltransferase activity"/>
    <property type="evidence" value="ECO:0007669"/>
    <property type="project" value="UniProtKB-EC"/>
</dbReference>
<evidence type="ECO:0000256" key="5">
    <source>
        <dbReference type="ARBA" id="ARBA00034489"/>
    </source>
</evidence>
<keyword evidence="4" id="KW-0819">tRNA processing</keyword>
<proteinExistence type="inferred from homology"/>